<dbReference type="Proteomes" id="UP001596022">
    <property type="component" value="Unassembled WGS sequence"/>
</dbReference>
<keyword evidence="1 2" id="KW-0694">RNA-binding</keyword>
<organism evidence="4 5">
    <name type="scientific">Camelliibacillus cellulosilyticus</name>
    <dbReference type="NCBI Taxonomy" id="2174486"/>
    <lineage>
        <taxon>Bacteria</taxon>
        <taxon>Bacillati</taxon>
        <taxon>Bacillota</taxon>
        <taxon>Bacilli</taxon>
        <taxon>Bacillales</taxon>
        <taxon>Sporolactobacillaceae</taxon>
        <taxon>Camelliibacillus</taxon>
    </lineage>
</organism>
<evidence type="ECO:0000256" key="2">
    <source>
        <dbReference type="PROSITE-ProRule" id="PRU00626"/>
    </source>
</evidence>
<name>A0ABV9GJB7_9BACL</name>
<sequence>MLSGKQKRFLRKEAHHLKPIFQIGKAGVHETFIKEIADALEARELIKISLLQNAVEDIDTAAVRVATKTHAEIVQILGATITLYKESKNNKRLVLPR</sequence>
<dbReference type="Gene3D" id="3.30.110.60">
    <property type="entry name" value="YhbY-like"/>
    <property type="match status" value="1"/>
</dbReference>
<proteinExistence type="predicted"/>
<evidence type="ECO:0000313" key="4">
    <source>
        <dbReference type="EMBL" id="MFC4618062.1"/>
    </source>
</evidence>
<comment type="caution">
    <text evidence="4">The sequence shown here is derived from an EMBL/GenBank/DDBJ whole genome shotgun (WGS) entry which is preliminary data.</text>
</comment>
<dbReference type="EMBL" id="JBHSFW010000001">
    <property type="protein sequence ID" value="MFC4618062.1"/>
    <property type="molecule type" value="Genomic_DNA"/>
</dbReference>
<evidence type="ECO:0000256" key="1">
    <source>
        <dbReference type="ARBA" id="ARBA00022884"/>
    </source>
</evidence>
<dbReference type="InterPro" id="IPR051925">
    <property type="entry name" value="RNA-binding_domain"/>
</dbReference>
<protein>
    <submittedName>
        <fullName evidence="4">Ribosome assembly RNA-binding protein YhbY</fullName>
    </submittedName>
</protein>
<feature type="domain" description="CRM" evidence="3">
    <location>
        <begin position="1"/>
        <end position="96"/>
    </location>
</feature>
<dbReference type="InterPro" id="IPR017924">
    <property type="entry name" value="RNA-binding_YhbY"/>
</dbReference>
<keyword evidence="5" id="KW-1185">Reference proteome</keyword>
<reference evidence="5" key="1">
    <citation type="journal article" date="2019" name="Int. J. Syst. Evol. Microbiol.">
        <title>The Global Catalogue of Microorganisms (GCM) 10K type strain sequencing project: providing services to taxonomists for standard genome sequencing and annotation.</title>
        <authorList>
            <consortium name="The Broad Institute Genomics Platform"/>
            <consortium name="The Broad Institute Genome Sequencing Center for Infectious Disease"/>
            <person name="Wu L."/>
            <person name="Ma J."/>
        </authorList>
    </citation>
    <scope>NUCLEOTIDE SEQUENCE [LARGE SCALE GENOMIC DNA]</scope>
    <source>
        <strain evidence="5">CGMCC 1.16306</strain>
    </source>
</reference>
<dbReference type="InterPro" id="IPR035920">
    <property type="entry name" value="YhbY-like_sf"/>
</dbReference>
<dbReference type="RefSeq" id="WP_376845067.1">
    <property type="nucleotide sequence ID" value="NZ_JBHSFW010000001.1"/>
</dbReference>
<dbReference type="InterPro" id="IPR001890">
    <property type="entry name" value="RNA-binding_CRM"/>
</dbReference>
<evidence type="ECO:0000259" key="3">
    <source>
        <dbReference type="PROSITE" id="PS51295"/>
    </source>
</evidence>
<dbReference type="PANTHER" id="PTHR40065">
    <property type="entry name" value="RNA-BINDING PROTEIN YHBY"/>
    <property type="match status" value="1"/>
</dbReference>
<evidence type="ECO:0000313" key="5">
    <source>
        <dbReference type="Proteomes" id="UP001596022"/>
    </source>
</evidence>
<dbReference type="Pfam" id="PF01985">
    <property type="entry name" value="CRS1_YhbY"/>
    <property type="match status" value="1"/>
</dbReference>
<dbReference type="PANTHER" id="PTHR40065:SF3">
    <property type="entry name" value="RNA-BINDING PROTEIN YHBY"/>
    <property type="match status" value="1"/>
</dbReference>
<gene>
    <name evidence="4" type="primary">yhbY</name>
    <name evidence="4" type="ORF">ACFO4N_04880</name>
</gene>
<accession>A0ABV9GJB7</accession>
<dbReference type="SUPFAM" id="SSF75471">
    <property type="entry name" value="YhbY-like"/>
    <property type="match status" value="1"/>
</dbReference>
<dbReference type="NCBIfam" id="TIGR00253">
    <property type="entry name" value="RNA_bind_YhbY"/>
    <property type="match status" value="1"/>
</dbReference>
<dbReference type="SMART" id="SM01103">
    <property type="entry name" value="CRS1_YhbY"/>
    <property type="match status" value="1"/>
</dbReference>
<dbReference type="PROSITE" id="PS51295">
    <property type="entry name" value="CRM"/>
    <property type="match status" value="1"/>
</dbReference>